<proteinExistence type="predicted"/>
<dbReference type="OrthoDB" id="2012132at2759"/>
<evidence type="ECO:0000313" key="3">
    <source>
        <dbReference type="EMBL" id="PNR28870.1"/>
    </source>
</evidence>
<dbReference type="EnsemblPlants" id="Pp3c23_2660V3.1">
    <property type="protein sequence ID" value="Pp3c23_2660V3.1"/>
    <property type="gene ID" value="Pp3c23_2660"/>
</dbReference>
<dbReference type="RefSeq" id="XP_024361799.1">
    <property type="nucleotide sequence ID" value="XM_024506031.1"/>
</dbReference>
<reference evidence="3 7" key="1">
    <citation type="journal article" date="2008" name="Science">
        <title>The Physcomitrella genome reveals evolutionary insights into the conquest of land by plants.</title>
        <authorList>
            <person name="Rensing S."/>
            <person name="Lang D."/>
            <person name="Zimmer A."/>
            <person name="Terry A."/>
            <person name="Salamov A."/>
            <person name="Shapiro H."/>
            <person name="Nishiyama T."/>
            <person name="Perroud P.-F."/>
            <person name="Lindquist E."/>
            <person name="Kamisugi Y."/>
            <person name="Tanahashi T."/>
            <person name="Sakakibara K."/>
            <person name="Fujita T."/>
            <person name="Oishi K."/>
            <person name="Shin-I T."/>
            <person name="Kuroki Y."/>
            <person name="Toyoda A."/>
            <person name="Suzuki Y."/>
            <person name="Hashimoto A."/>
            <person name="Yamaguchi K."/>
            <person name="Sugano A."/>
            <person name="Kohara Y."/>
            <person name="Fujiyama A."/>
            <person name="Anterola A."/>
            <person name="Aoki S."/>
            <person name="Ashton N."/>
            <person name="Barbazuk W.B."/>
            <person name="Barker E."/>
            <person name="Bennetzen J."/>
            <person name="Bezanilla M."/>
            <person name="Blankenship R."/>
            <person name="Cho S.H."/>
            <person name="Dutcher S."/>
            <person name="Estelle M."/>
            <person name="Fawcett J.A."/>
            <person name="Gundlach H."/>
            <person name="Hanada K."/>
            <person name="Heyl A."/>
            <person name="Hicks K.A."/>
            <person name="Hugh J."/>
            <person name="Lohr M."/>
            <person name="Mayer K."/>
            <person name="Melkozernov A."/>
            <person name="Murata T."/>
            <person name="Nelson D."/>
            <person name="Pils B."/>
            <person name="Prigge M."/>
            <person name="Reiss B."/>
            <person name="Renner T."/>
            <person name="Rombauts S."/>
            <person name="Rushton P."/>
            <person name="Sanderfoot A."/>
            <person name="Schween G."/>
            <person name="Shiu S.-H."/>
            <person name="Stueber K."/>
            <person name="Theodoulou F.L."/>
            <person name="Tu H."/>
            <person name="Van de Peer Y."/>
            <person name="Verrier P.J."/>
            <person name="Waters E."/>
            <person name="Wood A."/>
            <person name="Yang L."/>
            <person name="Cove D."/>
            <person name="Cuming A."/>
            <person name="Hasebe M."/>
            <person name="Lucas S."/>
            <person name="Mishler D.B."/>
            <person name="Reski R."/>
            <person name="Grigoriev I."/>
            <person name="Quatrano R.S."/>
            <person name="Boore J.L."/>
        </authorList>
    </citation>
    <scope>NUCLEOTIDE SEQUENCE [LARGE SCALE GENOMIC DNA]</scope>
    <source>
        <strain evidence="5 7">cv. Gransden 2004</strain>
    </source>
</reference>
<organism evidence="3">
    <name type="scientific">Physcomitrium patens</name>
    <name type="common">Spreading-leaved earth moss</name>
    <name type="synonym">Physcomitrella patens</name>
    <dbReference type="NCBI Taxonomy" id="3218"/>
    <lineage>
        <taxon>Eukaryota</taxon>
        <taxon>Viridiplantae</taxon>
        <taxon>Streptophyta</taxon>
        <taxon>Embryophyta</taxon>
        <taxon>Bryophyta</taxon>
        <taxon>Bryophytina</taxon>
        <taxon>Bryopsida</taxon>
        <taxon>Funariidae</taxon>
        <taxon>Funariales</taxon>
        <taxon>Funariaceae</taxon>
        <taxon>Physcomitrium</taxon>
    </lineage>
</organism>
<dbReference type="EnsemblPlants" id="Pp3c23_2500V3.1">
    <property type="protein sequence ID" value="Pp3c23_2500V3.1"/>
    <property type="gene ID" value="Pp3c23_2500"/>
</dbReference>
<evidence type="ECO:0000313" key="7">
    <source>
        <dbReference type="Proteomes" id="UP000006727"/>
    </source>
</evidence>
<dbReference type="Gramene" id="Pp3c23_2660V3.2">
    <property type="protein sequence ID" value="Pp3c23_2660V3.2"/>
    <property type="gene ID" value="Pp3c23_2660"/>
</dbReference>
<feature type="signal peptide" evidence="1">
    <location>
        <begin position="1"/>
        <end position="21"/>
    </location>
</feature>
<dbReference type="InterPro" id="IPR009646">
    <property type="entry name" value="Root_cap"/>
</dbReference>
<dbReference type="Gramene" id="Pp3c23_2500V3.2">
    <property type="protein sequence ID" value="Pp3c23_2500V3.2"/>
    <property type="gene ID" value="Pp3c23_2500"/>
</dbReference>
<reference evidence="3 7" key="2">
    <citation type="journal article" date="2018" name="Plant J.">
        <title>The Physcomitrella patens chromosome-scale assembly reveals moss genome structure and evolution.</title>
        <authorList>
            <person name="Lang D."/>
            <person name="Ullrich K.K."/>
            <person name="Murat F."/>
            <person name="Fuchs J."/>
            <person name="Jenkins J."/>
            <person name="Haas F.B."/>
            <person name="Piednoel M."/>
            <person name="Gundlach H."/>
            <person name="Van Bel M."/>
            <person name="Meyberg R."/>
            <person name="Vives C."/>
            <person name="Morata J."/>
            <person name="Symeonidi A."/>
            <person name="Hiss M."/>
            <person name="Muchero W."/>
            <person name="Kamisugi Y."/>
            <person name="Saleh O."/>
            <person name="Blanc G."/>
            <person name="Decker E.L."/>
            <person name="van Gessel N."/>
            <person name="Grimwood J."/>
            <person name="Hayes R.D."/>
            <person name="Graham S.W."/>
            <person name="Gunter L.E."/>
            <person name="McDaniel S.F."/>
            <person name="Hoernstein S.N.W."/>
            <person name="Larsson A."/>
            <person name="Li F.W."/>
            <person name="Perroud P.F."/>
            <person name="Phillips J."/>
            <person name="Ranjan P."/>
            <person name="Rokshar D.S."/>
            <person name="Rothfels C.J."/>
            <person name="Schneider L."/>
            <person name="Shu S."/>
            <person name="Stevenson D.W."/>
            <person name="Thummler F."/>
            <person name="Tillich M."/>
            <person name="Villarreal Aguilar J.C."/>
            <person name="Widiez T."/>
            <person name="Wong G.K."/>
            <person name="Wymore A."/>
            <person name="Zhang Y."/>
            <person name="Zimmer A.D."/>
            <person name="Quatrano R.S."/>
            <person name="Mayer K.F.X."/>
            <person name="Goodstein D."/>
            <person name="Casacuberta J.M."/>
            <person name="Vandepoele K."/>
            <person name="Reski R."/>
            <person name="Cuming A.C."/>
            <person name="Tuskan G.A."/>
            <person name="Maumus F."/>
            <person name="Salse J."/>
            <person name="Schmutz J."/>
            <person name="Rensing S.A."/>
        </authorList>
    </citation>
    <scope>NUCLEOTIDE SEQUENCE [LARGE SCALE GENOMIC DNA]</scope>
    <source>
        <strain evidence="5 7">cv. Gransden 2004</strain>
    </source>
</reference>
<gene>
    <name evidence="6" type="primary">LOC112275563</name>
    <name evidence="5" type="synonym">LOC112275535</name>
    <name evidence="2" type="ORF">PHYPA_027560</name>
    <name evidence="3" type="ORF">PHYPA_027562</name>
    <name evidence="4" type="ORF">PHYPA_027565</name>
</gene>
<protein>
    <submittedName>
        <fullName evidence="3 5">Uncharacterized protein</fullName>
    </submittedName>
</protein>
<dbReference type="PaxDb" id="3218-PP1S82_83V6.1"/>
<dbReference type="EnsemblPlants" id="Pp3c23_2610V3.1">
    <property type="protein sequence ID" value="Pp3c23_2610V3.1"/>
    <property type="gene ID" value="Pp3c23_2610"/>
</dbReference>
<dbReference type="GeneID" id="112275563"/>
<dbReference type="KEGG" id="ppp:112275563"/>
<dbReference type="EnsemblPlants" id="Pp3c23_2660V3.2">
    <property type="protein sequence ID" value="Pp3c23_2660V3.2"/>
    <property type="gene ID" value="Pp3c23_2660"/>
</dbReference>
<reference evidence="5" key="3">
    <citation type="submission" date="2020-12" db="UniProtKB">
        <authorList>
            <consortium name="EnsemblPlants"/>
        </authorList>
    </citation>
    <scope>IDENTIFICATION</scope>
</reference>
<name>A0A2K1IHX6_PHYPA</name>
<dbReference type="Gramene" id="Pp3c23_2500V3.1">
    <property type="protein sequence ID" value="Pp3c23_2500V3.1"/>
    <property type="gene ID" value="Pp3c23_2500"/>
</dbReference>
<dbReference type="Pfam" id="PF06830">
    <property type="entry name" value="Root_cap"/>
    <property type="match status" value="1"/>
</dbReference>
<dbReference type="Gramene" id="Pp3c23_2610V3.1">
    <property type="protein sequence ID" value="Pp3c23_2610V3.1"/>
    <property type="gene ID" value="Pp3c23_2610"/>
</dbReference>
<dbReference type="EMBL" id="ABEU02000023">
    <property type="protein sequence ID" value="PNR28873.1"/>
    <property type="molecule type" value="Genomic_DNA"/>
</dbReference>
<dbReference type="EnsemblPlants" id="Pp3c23_2500V3.2">
    <property type="protein sequence ID" value="Pp3c23_2500V3.2"/>
    <property type="gene ID" value="Pp3c23_2500"/>
</dbReference>
<dbReference type="Gramene" id="Pp3c23_2660V3.1">
    <property type="protein sequence ID" value="Pp3c23_2660V3.1"/>
    <property type="gene ID" value="Pp3c23_2660"/>
</dbReference>
<accession>A0A2K1IHX6</accession>
<keyword evidence="1" id="KW-0732">Signal</keyword>
<dbReference type="AlphaFoldDB" id="A0A2K1IHX6"/>
<dbReference type="Proteomes" id="UP000006727">
    <property type="component" value="Chromosome 23"/>
</dbReference>
<dbReference type="EMBL" id="ABEU02000023">
    <property type="protein sequence ID" value="PNR28870.1"/>
    <property type="molecule type" value="Genomic_DNA"/>
</dbReference>
<sequence>MKVAGVLVLVLACLVPAWVHAQYDPAVNCAEFDAKLNGECPLNEGSMCKVSPSPQSRGGYVTENCGNCQKSSGLVRCTNGFTFKFTRQDQVEVTYSAQLVTKVYQAVVKFARTACRTKSKPVTANPFRLTTTPANNMTTNNADISYVQVCYNPVDCGYNNYMCGDPKILGGDGVMFYFHGYKDADFCLVSDSDLHINAHFIGMRPEGRTRDFTWVQGLGFVYGPHSLTVGVKKVAKWDATVDQLEFTYNGRAFELEGSSWRSDPDETMTINRVGSRNAVDVVVKDKMGVVLTALPIGHEENRVHKYGIGEDDCFAHFNMQFRFFSLSSKVNGVLGQTYQPGFVNPVKRGVAMPIMGGADRFITSSLLATDCKVSQYTATAVALRDKSTLPNLTSCGSSASGALTCRR</sequence>
<evidence type="ECO:0000313" key="2">
    <source>
        <dbReference type="EMBL" id="PNR28868.1"/>
    </source>
</evidence>
<dbReference type="EMBL" id="ABEU02000023">
    <property type="protein sequence ID" value="PNR28868.1"/>
    <property type="molecule type" value="Genomic_DNA"/>
</dbReference>
<feature type="chain" id="PRO_5014294028" evidence="1">
    <location>
        <begin position="22"/>
        <end position="407"/>
    </location>
</feature>
<dbReference type="Gramene" id="Pp3c23_2610V3.3">
    <property type="protein sequence ID" value="Pp3c23_2610V3.3"/>
    <property type="gene ID" value="Pp3c23_2610"/>
</dbReference>
<evidence type="ECO:0000313" key="5">
    <source>
        <dbReference type="EnsemblPlants" id="Pp3c23_2500V3.1"/>
    </source>
</evidence>
<dbReference type="EnsemblPlants" id="Pp3c23_2610V3.3">
    <property type="protein sequence ID" value="Pp3c23_2610V3.3"/>
    <property type="gene ID" value="Pp3c23_2610"/>
</dbReference>
<dbReference type="PANTHER" id="PTHR31656">
    <property type="entry name" value="ROOT CAP DOMAIN-CONTAINING PROTEIN"/>
    <property type="match status" value="1"/>
</dbReference>
<evidence type="ECO:0000256" key="1">
    <source>
        <dbReference type="SAM" id="SignalP"/>
    </source>
</evidence>
<keyword evidence="7" id="KW-1185">Reference proteome</keyword>
<evidence type="ECO:0000313" key="6">
    <source>
        <dbReference type="EnsemblPlants" id="Pp3c23_2610V3.1"/>
    </source>
</evidence>
<evidence type="ECO:0000313" key="4">
    <source>
        <dbReference type="EMBL" id="PNR28873.1"/>
    </source>
</evidence>